<dbReference type="OrthoDB" id="10252171at2759"/>
<proteinExistence type="predicted"/>
<accession>A0A0D2L1Z8</accession>
<dbReference type="PROSITE" id="PS00108">
    <property type="entry name" value="PROTEIN_KINASE_ST"/>
    <property type="match status" value="1"/>
</dbReference>
<dbReference type="RefSeq" id="XP_013900328.1">
    <property type="nucleotide sequence ID" value="XM_014044874.1"/>
</dbReference>
<dbReference type="Pfam" id="PF00069">
    <property type="entry name" value="Pkinase"/>
    <property type="match status" value="1"/>
</dbReference>
<dbReference type="GeneID" id="25739527"/>
<dbReference type="KEGG" id="mng:MNEG_6651"/>
<dbReference type="Proteomes" id="UP000054498">
    <property type="component" value="Unassembled WGS sequence"/>
</dbReference>
<reference evidence="4 5" key="1">
    <citation type="journal article" date="2013" name="BMC Genomics">
        <title>Reconstruction of the lipid metabolism for the microalga Monoraphidium neglectum from its genome sequence reveals characteristics suitable for biofuel production.</title>
        <authorList>
            <person name="Bogen C."/>
            <person name="Al-Dilaimi A."/>
            <person name="Albersmeier A."/>
            <person name="Wichmann J."/>
            <person name="Grundmann M."/>
            <person name="Rupp O."/>
            <person name="Lauersen K.J."/>
            <person name="Blifernez-Klassen O."/>
            <person name="Kalinowski J."/>
            <person name="Goesmann A."/>
            <person name="Mussgnug J.H."/>
            <person name="Kruse O."/>
        </authorList>
    </citation>
    <scope>NUCLEOTIDE SEQUENCE [LARGE SCALE GENOMIC DNA]</scope>
    <source>
        <strain evidence="4 5">SAG 48.87</strain>
    </source>
</reference>
<keyword evidence="5" id="KW-1185">Reference proteome</keyword>
<evidence type="ECO:0000256" key="2">
    <source>
        <dbReference type="SAM" id="Phobius"/>
    </source>
</evidence>
<keyword evidence="2" id="KW-1133">Transmembrane helix</keyword>
<gene>
    <name evidence="4" type="ORF">MNEG_6651</name>
</gene>
<dbReference type="InterPro" id="IPR000719">
    <property type="entry name" value="Prot_kinase_dom"/>
</dbReference>
<dbReference type="InterPro" id="IPR011009">
    <property type="entry name" value="Kinase-like_dom_sf"/>
</dbReference>
<evidence type="ECO:0000313" key="4">
    <source>
        <dbReference type="EMBL" id="KIZ01309.1"/>
    </source>
</evidence>
<dbReference type="PANTHER" id="PTHR24359">
    <property type="entry name" value="SERINE/THREONINE-PROTEIN KINASE SBK1"/>
    <property type="match status" value="1"/>
</dbReference>
<evidence type="ECO:0000313" key="5">
    <source>
        <dbReference type="Proteomes" id="UP000054498"/>
    </source>
</evidence>
<dbReference type="AlphaFoldDB" id="A0A0D2L1Z8"/>
<protein>
    <recommendedName>
        <fullName evidence="3">Protein kinase domain-containing protein</fullName>
    </recommendedName>
</protein>
<dbReference type="InterPro" id="IPR008271">
    <property type="entry name" value="Ser/Thr_kinase_AS"/>
</dbReference>
<name>A0A0D2L1Z8_9CHLO</name>
<feature type="region of interest" description="Disordered" evidence="1">
    <location>
        <begin position="134"/>
        <end position="170"/>
    </location>
</feature>
<feature type="compositionally biased region" description="Polar residues" evidence="1">
    <location>
        <begin position="158"/>
        <end position="168"/>
    </location>
</feature>
<dbReference type="PANTHER" id="PTHR24359:SF1">
    <property type="entry name" value="INHIBITOR OF NUCLEAR FACTOR KAPPA-B KINASE EPSILON SUBUNIT HOMOLOG 1-RELATED"/>
    <property type="match status" value="1"/>
</dbReference>
<feature type="transmembrane region" description="Helical" evidence="2">
    <location>
        <begin position="64"/>
        <end position="87"/>
    </location>
</feature>
<keyword evidence="2" id="KW-0472">Membrane</keyword>
<evidence type="ECO:0000259" key="3">
    <source>
        <dbReference type="PROSITE" id="PS50011"/>
    </source>
</evidence>
<keyword evidence="2" id="KW-0812">Transmembrane</keyword>
<evidence type="ECO:0000256" key="1">
    <source>
        <dbReference type="SAM" id="MobiDB-lite"/>
    </source>
</evidence>
<feature type="compositionally biased region" description="Low complexity" evidence="1">
    <location>
        <begin position="134"/>
        <end position="150"/>
    </location>
</feature>
<feature type="domain" description="Protein kinase" evidence="3">
    <location>
        <begin position="227"/>
        <end position="509"/>
    </location>
</feature>
<feature type="region of interest" description="Disordered" evidence="1">
    <location>
        <begin position="94"/>
        <end position="114"/>
    </location>
</feature>
<dbReference type="STRING" id="145388.A0A0D2L1Z8"/>
<dbReference type="SUPFAM" id="SSF56112">
    <property type="entry name" value="Protein kinase-like (PK-like)"/>
    <property type="match status" value="1"/>
</dbReference>
<dbReference type="EMBL" id="KK101320">
    <property type="protein sequence ID" value="KIZ01309.1"/>
    <property type="molecule type" value="Genomic_DNA"/>
</dbReference>
<dbReference type="SMART" id="SM00220">
    <property type="entry name" value="S_TKc"/>
    <property type="match status" value="1"/>
</dbReference>
<sequence length="509" mass="51913">MRTPGPQQPLIVLLTAGPPPHHSPSSVCRGSTTWITAAVAADAVDADQAAAASSHRTRHARSTIAALGQAAGGAAMIAVAGGAASVLRAKLARRRRSPRASAPAAAASISPPIKTATNDGGDSVLLCRGLAARSASSGNTSTSGSGTTDISTHEFSDSIDNTTTSMTASGDIGDTPCLDFSSTTSTGATADGALTGPLPLGAAYVARGSFLYDELWDALRKRAARAFEAGAPLGAGGQGEVRRVALLGRSYALKRSLSSCEGVHDIKLGGAPARELVMSPLLTAQQSPDYWNFYHLYELAAGDLTDAIVGLTYSSGEACLSPDQLARVLRQMAEALGAMHSAGLAHNDVKPANFLLGYDGRLKIGDLGLTDRAGETPAGRTPCFAAPELVLALSAAKKDKGAGDEAAAAAAPAPPRRAWWRLGWPWGRRARASAAAPADAPTSDWRRADVYSLGVAALQLCLGAKCDAFAATMNALQGGVAFVAPEGMPADLSALLGGMLACDPWPPLG</sequence>
<feature type="compositionally biased region" description="Low complexity" evidence="1">
    <location>
        <begin position="99"/>
        <end position="114"/>
    </location>
</feature>
<organism evidence="4 5">
    <name type="scientific">Monoraphidium neglectum</name>
    <dbReference type="NCBI Taxonomy" id="145388"/>
    <lineage>
        <taxon>Eukaryota</taxon>
        <taxon>Viridiplantae</taxon>
        <taxon>Chlorophyta</taxon>
        <taxon>core chlorophytes</taxon>
        <taxon>Chlorophyceae</taxon>
        <taxon>CS clade</taxon>
        <taxon>Sphaeropleales</taxon>
        <taxon>Selenastraceae</taxon>
        <taxon>Monoraphidium</taxon>
    </lineage>
</organism>
<dbReference type="GO" id="GO:0004674">
    <property type="term" value="F:protein serine/threonine kinase activity"/>
    <property type="evidence" value="ECO:0007669"/>
    <property type="project" value="TreeGrafter"/>
</dbReference>
<dbReference type="PROSITE" id="PS50011">
    <property type="entry name" value="PROTEIN_KINASE_DOM"/>
    <property type="match status" value="1"/>
</dbReference>
<dbReference type="Gene3D" id="1.10.510.10">
    <property type="entry name" value="Transferase(Phosphotransferase) domain 1"/>
    <property type="match status" value="1"/>
</dbReference>
<dbReference type="GO" id="GO:0005524">
    <property type="term" value="F:ATP binding"/>
    <property type="evidence" value="ECO:0007669"/>
    <property type="project" value="InterPro"/>
</dbReference>